<dbReference type="Gene3D" id="3.20.20.20">
    <property type="entry name" value="Dihydropteroate synthase-like"/>
    <property type="match status" value="1"/>
</dbReference>
<evidence type="ECO:0000256" key="6">
    <source>
        <dbReference type="ARBA" id="ARBA00016919"/>
    </source>
</evidence>
<evidence type="ECO:0000256" key="3">
    <source>
        <dbReference type="ARBA" id="ARBA00004763"/>
    </source>
</evidence>
<evidence type="ECO:0000256" key="10">
    <source>
        <dbReference type="ARBA" id="ARBA00022909"/>
    </source>
</evidence>
<evidence type="ECO:0000256" key="5">
    <source>
        <dbReference type="ARBA" id="ARBA00012458"/>
    </source>
</evidence>
<dbReference type="NCBIfam" id="TIGR01496">
    <property type="entry name" value="DHPS"/>
    <property type="match status" value="1"/>
</dbReference>
<evidence type="ECO:0000259" key="12">
    <source>
        <dbReference type="PROSITE" id="PS50972"/>
    </source>
</evidence>
<dbReference type="Pfam" id="PF00809">
    <property type="entry name" value="Pterin_bind"/>
    <property type="match status" value="1"/>
</dbReference>
<dbReference type="PROSITE" id="PS00793">
    <property type="entry name" value="DHPS_2"/>
    <property type="match status" value="1"/>
</dbReference>
<reference evidence="13 14" key="1">
    <citation type="submission" date="2020-08" db="EMBL/GenBank/DDBJ databases">
        <authorList>
            <person name="Ren C."/>
            <person name="Gu Y."/>
            <person name="Xu Y."/>
        </authorList>
    </citation>
    <scope>NUCLEOTIDE SEQUENCE [LARGE SCALE GENOMIC DNA]</scope>
    <source>
        <strain evidence="13 14">LBM18003</strain>
    </source>
</reference>
<dbReference type="GO" id="GO:0004156">
    <property type="term" value="F:dihydropteroate synthase activity"/>
    <property type="evidence" value="ECO:0007669"/>
    <property type="project" value="UniProtKB-EC"/>
</dbReference>
<dbReference type="InterPro" id="IPR000489">
    <property type="entry name" value="Pterin-binding_dom"/>
</dbReference>
<sequence length="281" mass="30573">MSRIFRAGRFQLPLGDKTYIMGILNLVPDHYAEDPECLSTEAAVALAWEMAAAGADVIDMGGQSSQPGYQQVSPEEELKRILPVLDVLHNEFSIPISIDTRYASVAYACVQHGADIVNDIGGFKDPAMIESVATSQTCGCIVMHRGGGNNKVDILDSIKEYFVHQIDVLNASGIAMERICLDPGIGFGKTYEENLRILANADQMQAHGCCTVMAASRKRVISAASGNPPYEHRMPGTIAADSIAQFCGIDMVRAHDVPEAVQAARVTQEIRRQRVCKHPQE</sequence>
<dbReference type="RefSeq" id="WP_212507458.1">
    <property type="nucleotide sequence ID" value="NZ_CP060696.1"/>
</dbReference>
<dbReference type="GO" id="GO:0046872">
    <property type="term" value="F:metal ion binding"/>
    <property type="evidence" value="ECO:0007669"/>
    <property type="project" value="UniProtKB-KW"/>
</dbReference>
<dbReference type="GO" id="GO:0046656">
    <property type="term" value="P:folic acid biosynthetic process"/>
    <property type="evidence" value="ECO:0007669"/>
    <property type="project" value="UniProtKB-KW"/>
</dbReference>
<evidence type="ECO:0000313" key="14">
    <source>
        <dbReference type="Proteomes" id="UP000516046"/>
    </source>
</evidence>
<dbReference type="SUPFAM" id="SSF51717">
    <property type="entry name" value="Dihydropteroate synthetase-like"/>
    <property type="match status" value="1"/>
</dbReference>
<dbReference type="UniPathway" id="UPA00077">
    <property type="reaction ID" value="UER00156"/>
</dbReference>
<evidence type="ECO:0000256" key="7">
    <source>
        <dbReference type="ARBA" id="ARBA00022679"/>
    </source>
</evidence>
<proteinExistence type="inferred from homology"/>
<name>A0A7G9WI83_9FIRM</name>
<evidence type="ECO:0000256" key="1">
    <source>
        <dbReference type="ARBA" id="ARBA00000012"/>
    </source>
</evidence>
<keyword evidence="14" id="KW-1185">Reference proteome</keyword>
<gene>
    <name evidence="13" type="primary">folP</name>
    <name evidence="13" type="ORF">H6X83_01640</name>
</gene>
<organism evidence="13 14">
    <name type="scientific">Caproicibacterium amylolyticum</name>
    <dbReference type="NCBI Taxonomy" id="2766537"/>
    <lineage>
        <taxon>Bacteria</taxon>
        <taxon>Bacillati</taxon>
        <taxon>Bacillota</taxon>
        <taxon>Clostridia</taxon>
        <taxon>Eubacteriales</taxon>
        <taxon>Oscillospiraceae</taxon>
        <taxon>Caproicibacterium</taxon>
    </lineage>
</organism>
<dbReference type="PANTHER" id="PTHR20941:SF1">
    <property type="entry name" value="FOLIC ACID SYNTHESIS PROTEIN FOL1"/>
    <property type="match status" value="1"/>
</dbReference>
<dbReference type="Proteomes" id="UP000516046">
    <property type="component" value="Chromosome"/>
</dbReference>
<comment type="catalytic activity">
    <reaction evidence="1">
        <text>(7,8-dihydropterin-6-yl)methyl diphosphate + 4-aminobenzoate = 7,8-dihydropteroate + diphosphate</text>
        <dbReference type="Rhea" id="RHEA:19949"/>
        <dbReference type="ChEBI" id="CHEBI:17836"/>
        <dbReference type="ChEBI" id="CHEBI:17839"/>
        <dbReference type="ChEBI" id="CHEBI:33019"/>
        <dbReference type="ChEBI" id="CHEBI:72950"/>
        <dbReference type="EC" id="2.5.1.15"/>
    </reaction>
</comment>
<evidence type="ECO:0000256" key="2">
    <source>
        <dbReference type="ARBA" id="ARBA00001946"/>
    </source>
</evidence>
<evidence type="ECO:0000256" key="4">
    <source>
        <dbReference type="ARBA" id="ARBA00009503"/>
    </source>
</evidence>
<comment type="similarity">
    <text evidence="4">Belongs to the DHPS family.</text>
</comment>
<dbReference type="GO" id="GO:0005829">
    <property type="term" value="C:cytosol"/>
    <property type="evidence" value="ECO:0007669"/>
    <property type="project" value="TreeGrafter"/>
</dbReference>
<dbReference type="KEGG" id="caml:H6X83_01640"/>
<dbReference type="PANTHER" id="PTHR20941">
    <property type="entry name" value="FOLATE SYNTHESIS PROTEINS"/>
    <property type="match status" value="1"/>
</dbReference>
<dbReference type="InterPro" id="IPR006390">
    <property type="entry name" value="DHP_synth_dom"/>
</dbReference>
<evidence type="ECO:0000313" key="13">
    <source>
        <dbReference type="EMBL" id="QNO18395.1"/>
    </source>
</evidence>
<dbReference type="EC" id="2.5.1.15" evidence="5"/>
<keyword evidence="7 13" id="KW-0808">Transferase</keyword>
<keyword evidence="9" id="KW-0460">Magnesium</keyword>
<evidence type="ECO:0000256" key="8">
    <source>
        <dbReference type="ARBA" id="ARBA00022723"/>
    </source>
</evidence>
<protein>
    <recommendedName>
        <fullName evidence="6">Dihydropteroate synthase</fullName>
        <ecNumber evidence="5">2.5.1.15</ecNumber>
    </recommendedName>
    <alternativeName>
        <fullName evidence="11">Dihydropteroate pyrophosphorylase</fullName>
    </alternativeName>
</protein>
<keyword evidence="10" id="KW-0289">Folate biosynthesis</keyword>
<evidence type="ECO:0000256" key="11">
    <source>
        <dbReference type="ARBA" id="ARBA00030193"/>
    </source>
</evidence>
<feature type="domain" description="Pterin-binding" evidence="12">
    <location>
        <begin position="18"/>
        <end position="265"/>
    </location>
</feature>
<dbReference type="AlphaFoldDB" id="A0A7G9WI83"/>
<dbReference type="InterPro" id="IPR045031">
    <property type="entry name" value="DHP_synth-like"/>
</dbReference>
<evidence type="ECO:0000256" key="9">
    <source>
        <dbReference type="ARBA" id="ARBA00022842"/>
    </source>
</evidence>
<dbReference type="EMBL" id="CP060696">
    <property type="protein sequence ID" value="QNO18395.1"/>
    <property type="molecule type" value="Genomic_DNA"/>
</dbReference>
<dbReference type="PROSITE" id="PS50972">
    <property type="entry name" value="PTERIN_BINDING"/>
    <property type="match status" value="1"/>
</dbReference>
<comment type="cofactor">
    <cofactor evidence="2">
        <name>Mg(2+)</name>
        <dbReference type="ChEBI" id="CHEBI:18420"/>
    </cofactor>
</comment>
<comment type="pathway">
    <text evidence="3">Cofactor biosynthesis; tetrahydrofolate biosynthesis; 7,8-dihydrofolate from 2-amino-4-hydroxy-6-hydroxymethyl-7,8-dihydropteridine diphosphate and 4-aminobenzoate: step 1/2.</text>
</comment>
<dbReference type="InterPro" id="IPR011005">
    <property type="entry name" value="Dihydropteroate_synth-like_sf"/>
</dbReference>
<accession>A0A7G9WI83</accession>
<keyword evidence="8" id="KW-0479">Metal-binding</keyword>
<dbReference type="GO" id="GO:0046654">
    <property type="term" value="P:tetrahydrofolate biosynthetic process"/>
    <property type="evidence" value="ECO:0007669"/>
    <property type="project" value="UniProtKB-UniPathway"/>
</dbReference>